<dbReference type="InterPro" id="IPR024617">
    <property type="entry name" value="DUF3870"/>
</dbReference>
<protein>
    <submittedName>
        <fullName evidence="2">DUF3870 domain-containing protein</fullName>
    </submittedName>
</protein>
<name>A0ABY8XK02_9PSEU</name>
<gene>
    <name evidence="2" type="ORF">QP939_45395</name>
</gene>
<organism evidence="2 3">
    <name type="scientific">Amycolatopsis nalaikhensis</name>
    <dbReference type="NCBI Taxonomy" id="715472"/>
    <lineage>
        <taxon>Bacteria</taxon>
        <taxon>Bacillati</taxon>
        <taxon>Actinomycetota</taxon>
        <taxon>Actinomycetes</taxon>
        <taxon>Pseudonocardiales</taxon>
        <taxon>Pseudonocardiaceae</taxon>
        <taxon>Amycolatopsis</taxon>
    </lineage>
</organism>
<evidence type="ECO:0000313" key="3">
    <source>
        <dbReference type="Proteomes" id="UP001227101"/>
    </source>
</evidence>
<proteinExistence type="predicted"/>
<sequence>MGRRASLIVVGYAKVPKTSAAHGVHEFLSVSLRIDRETGAVVEVDSTAISAMVRTWVSELLLGVDFTADITPVLAEIDANYLSNATGSLKQAIHDAWRRYASHRAH</sequence>
<feature type="domain" description="DUF3870" evidence="1">
    <location>
        <begin position="8"/>
        <end position="100"/>
    </location>
</feature>
<evidence type="ECO:0000313" key="2">
    <source>
        <dbReference type="EMBL" id="WIV55964.1"/>
    </source>
</evidence>
<evidence type="ECO:0000259" key="1">
    <source>
        <dbReference type="Pfam" id="PF12986"/>
    </source>
</evidence>
<dbReference type="RefSeq" id="WP_285453025.1">
    <property type="nucleotide sequence ID" value="NZ_CP127173.1"/>
</dbReference>
<dbReference type="EMBL" id="CP127173">
    <property type="protein sequence ID" value="WIV55964.1"/>
    <property type="molecule type" value="Genomic_DNA"/>
</dbReference>
<dbReference type="Pfam" id="PF12986">
    <property type="entry name" value="DUF3870"/>
    <property type="match status" value="1"/>
</dbReference>
<reference evidence="2 3" key="1">
    <citation type="submission" date="2023-06" db="EMBL/GenBank/DDBJ databases">
        <authorList>
            <person name="Oyuntsetseg B."/>
            <person name="Kim S.B."/>
        </authorList>
    </citation>
    <scope>NUCLEOTIDE SEQUENCE [LARGE SCALE GENOMIC DNA]</scope>
    <source>
        <strain evidence="2 3">2-2</strain>
    </source>
</reference>
<accession>A0ABY8XK02</accession>
<dbReference type="Proteomes" id="UP001227101">
    <property type="component" value="Chromosome"/>
</dbReference>
<keyword evidence="3" id="KW-1185">Reference proteome</keyword>